<accession>A0ABT1A2C5</accession>
<dbReference type="Proteomes" id="UP001165283">
    <property type="component" value="Unassembled WGS sequence"/>
</dbReference>
<protein>
    <submittedName>
        <fullName evidence="1">MaoC family dehydratase</fullName>
    </submittedName>
</protein>
<comment type="caution">
    <text evidence="1">The sequence shown here is derived from an EMBL/GenBank/DDBJ whole genome shotgun (WGS) entry which is preliminary data.</text>
</comment>
<dbReference type="EMBL" id="JAGSOV010000039">
    <property type="protein sequence ID" value="MCO1657029.1"/>
    <property type="molecule type" value="Genomic_DNA"/>
</dbReference>
<reference evidence="1" key="1">
    <citation type="submission" date="2021-04" db="EMBL/GenBank/DDBJ databases">
        <title>Pseudonocardia sp. nov., isolated from sandy soil of mangrove forest.</title>
        <authorList>
            <person name="Zan Z."/>
            <person name="Huang R."/>
            <person name="Liu W."/>
        </authorList>
    </citation>
    <scope>NUCLEOTIDE SEQUENCE</scope>
    <source>
        <strain evidence="1">S2-4</strain>
    </source>
</reference>
<evidence type="ECO:0000313" key="2">
    <source>
        <dbReference type="Proteomes" id="UP001165283"/>
    </source>
</evidence>
<proteinExistence type="predicted"/>
<dbReference type="CDD" id="cd03441">
    <property type="entry name" value="R_hydratase_like"/>
    <property type="match status" value="1"/>
</dbReference>
<gene>
    <name evidence="1" type="ORF">KDL28_18365</name>
</gene>
<dbReference type="Gene3D" id="3.10.129.10">
    <property type="entry name" value="Hotdog Thioesterase"/>
    <property type="match status" value="1"/>
</dbReference>
<sequence>MAFEEPVVARNTARESANAIHTEQAREYGFRGGIVPGVTLFGYAMRAVTDEWGEGWLGAGELAMRFRRPVYDGEVLRVGPTTTPNGGPIELAVVNAAGERCAVGSARRDTAGAPDLADYPAGVVPDELLPAEPDVLGSLGPLAEYRIDTSEQAVREYQESVGQPGAYPGRVPPSLISTVSARILTLQYRFPGPRIHVRLHTRLFGLRPIGTPLVARGRLVGVREHKGSHYSRLDLLVVDDAERPVMHIDTESIFSLGRPARTSP</sequence>
<dbReference type="RefSeq" id="WP_252440323.1">
    <property type="nucleotide sequence ID" value="NZ_JAGSOV010000039.1"/>
</dbReference>
<name>A0ABT1A2C5_9PSEU</name>
<organism evidence="1 2">
    <name type="scientific">Pseudonocardia humida</name>
    <dbReference type="NCBI Taxonomy" id="2800819"/>
    <lineage>
        <taxon>Bacteria</taxon>
        <taxon>Bacillati</taxon>
        <taxon>Actinomycetota</taxon>
        <taxon>Actinomycetes</taxon>
        <taxon>Pseudonocardiales</taxon>
        <taxon>Pseudonocardiaceae</taxon>
        <taxon>Pseudonocardia</taxon>
    </lineage>
</organism>
<dbReference type="InterPro" id="IPR029069">
    <property type="entry name" value="HotDog_dom_sf"/>
</dbReference>
<evidence type="ECO:0000313" key="1">
    <source>
        <dbReference type="EMBL" id="MCO1657029.1"/>
    </source>
</evidence>
<dbReference type="SUPFAM" id="SSF54637">
    <property type="entry name" value="Thioesterase/thiol ester dehydrase-isomerase"/>
    <property type="match status" value="1"/>
</dbReference>
<keyword evidence="2" id="KW-1185">Reference proteome</keyword>